<evidence type="ECO:0000256" key="4">
    <source>
        <dbReference type="ARBA" id="ARBA00022840"/>
    </source>
</evidence>
<comment type="cofactor">
    <cofactor evidence="1">
        <name>biotin</name>
        <dbReference type="ChEBI" id="CHEBI:57586"/>
    </cofactor>
</comment>
<dbReference type="Gene3D" id="3.30.470.20">
    <property type="entry name" value="ATP-grasp fold, B domain"/>
    <property type="match status" value="1"/>
</dbReference>
<organism evidence="10 11">
    <name type="scientific">Cercospora zeae-maydis SCOH1-5</name>
    <dbReference type="NCBI Taxonomy" id="717836"/>
    <lineage>
        <taxon>Eukaryota</taxon>
        <taxon>Fungi</taxon>
        <taxon>Dikarya</taxon>
        <taxon>Ascomycota</taxon>
        <taxon>Pezizomycotina</taxon>
        <taxon>Dothideomycetes</taxon>
        <taxon>Dothideomycetidae</taxon>
        <taxon>Mycosphaerellales</taxon>
        <taxon>Mycosphaerellaceae</taxon>
        <taxon>Cercospora</taxon>
    </lineage>
</organism>
<dbReference type="EMBL" id="ML992702">
    <property type="protein sequence ID" value="KAF2207629.1"/>
    <property type="molecule type" value="Genomic_DNA"/>
</dbReference>
<dbReference type="InterPro" id="IPR011764">
    <property type="entry name" value="Biotin_carboxylation_dom"/>
</dbReference>
<evidence type="ECO:0000259" key="9">
    <source>
        <dbReference type="PROSITE" id="PS50979"/>
    </source>
</evidence>
<dbReference type="InterPro" id="IPR005479">
    <property type="entry name" value="CPAse_ATP-bd"/>
</dbReference>
<dbReference type="Pfam" id="PF00289">
    <property type="entry name" value="Biotin_carb_N"/>
    <property type="match status" value="1"/>
</dbReference>
<dbReference type="InterPro" id="IPR016185">
    <property type="entry name" value="PreATP-grasp_dom_sf"/>
</dbReference>
<dbReference type="SUPFAM" id="SSF52440">
    <property type="entry name" value="PreATP-grasp domain"/>
    <property type="match status" value="1"/>
</dbReference>
<keyword evidence="4 6" id="KW-0067">ATP-binding</keyword>
<dbReference type="PANTHER" id="PTHR18866">
    <property type="entry name" value="CARBOXYLASE:PYRUVATE/ACETYL-COA/PROPIONYL-COA CARBOXYLASE"/>
    <property type="match status" value="1"/>
</dbReference>
<dbReference type="Proteomes" id="UP000799539">
    <property type="component" value="Unassembled WGS sequence"/>
</dbReference>
<dbReference type="PROSITE" id="PS00867">
    <property type="entry name" value="CPSASE_2"/>
    <property type="match status" value="1"/>
</dbReference>
<dbReference type="InterPro" id="IPR011761">
    <property type="entry name" value="ATP-grasp"/>
</dbReference>
<accession>A0A6A6F397</accession>
<dbReference type="InterPro" id="IPR000089">
    <property type="entry name" value="Biotin_lipoyl"/>
</dbReference>
<evidence type="ECO:0000259" key="8">
    <source>
        <dbReference type="PROSITE" id="PS50975"/>
    </source>
</evidence>
<keyword evidence="2" id="KW-0436">Ligase</keyword>
<evidence type="ECO:0000256" key="6">
    <source>
        <dbReference type="PROSITE-ProRule" id="PRU00409"/>
    </source>
</evidence>
<gene>
    <name evidence="10" type="ORF">CERZMDRAFT_50852</name>
</gene>
<dbReference type="PROSITE" id="PS00866">
    <property type="entry name" value="CPSASE_1"/>
    <property type="match status" value="1"/>
</dbReference>
<dbReference type="CDD" id="cd06850">
    <property type="entry name" value="biotinyl_domain"/>
    <property type="match status" value="1"/>
</dbReference>
<evidence type="ECO:0000259" key="7">
    <source>
        <dbReference type="PROSITE" id="PS50968"/>
    </source>
</evidence>
<dbReference type="AlphaFoldDB" id="A0A6A6F397"/>
<dbReference type="SUPFAM" id="SSF51230">
    <property type="entry name" value="Single hybrid motif"/>
    <property type="match status" value="1"/>
</dbReference>
<dbReference type="PROSITE" id="PS50979">
    <property type="entry name" value="BC"/>
    <property type="match status" value="1"/>
</dbReference>
<dbReference type="PROSITE" id="PS50968">
    <property type="entry name" value="BIOTINYL_LIPOYL"/>
    <property type="match status" value="1"/>
</dbReference>
<dbReference type="SMART" id="SM00878">
    <property type="entry name" value="Biotin_carb_C"/>
    <property type="match status" value="1"/>
</dbReference>
<evidence type="ECO:0000256" key="2">
    <source>
        <dbReference type="ARBA" id="ARBA00022598"/>
    </source>
</evidence>
<evidence type="ECO:0000256" key="3">
    <source>
        <dbReference type="ARBA" id="ARBA00022741"/>
    </source>
</evidence>
<dbReference type="Pfam" id="PF02785">
    <property type="entry name" value="Biotin_carb_C"/>
    <property type="match status" value="1"/>
</dbReference>
<evidence type="ECO:0000313" key="10">
    <source>
        <dbReference type="EMBL" id="KAF2207629.1"/>
    </source>
</evidence>
<dbReference type="FunFam" id="3.30.1490.20:FF:000003">
    <property type="entry name" value="acetyl-CoA carboxylase isoform X1"/>
    <property type="match status" value="1"/>
</dbReference>
<feature type="domain" description="Lipoyl-binding" evidence="7">
    <location>
        <begin position="717"/>
        <end position="785"/>
    </location>
</feature>
<keyword evidence="5" id="KW-0092">Biotin</keyword>
<evidence type="ECO:0000313" key="11">
    <source>
        <dbReference type="Proteomes" id="UP000799539"/>
    </source>
</evidence>
<dbReference type="InterPro" id="IPR011053">
    <property type="entry name" value="Single_hybrid_motif"/>
</dbReference>
<dbReference type="OrthoDB" id="196847at2759"/>
<dbReference type="InterPro" id="IPR005481">
    <property type="entry name" value="BC-like_N"/>
</dbReference>
<keyword evidence="3 6" id="KW-0547">Nucleotide-binding</keyword>
<dbReference type="SUPFAM" id="SSF56059">
    <property type="entry name" value="Glutathione synthetase ATP-binding domain-like"/>
    <property type="match status" value="1"/>
</dbReference>
<dbReference type="GO" id="GO:0016874">
    <property type="term" value="F:ligase activity"/>
    <property type="evidence" value="ECO:0007669"/>
    <property type="project" value="UniProtKB-KW"/>
</dbReference>
<reference evidence="10" key="1">
    <citation type="journal article" date="2020" name="Stud. Mycol.">
        <title>101 Dothideomycetes genomes: a test case for predicting lifestyles and emergence of pathogens.</title>
        <authorList>
            <person name="Haridas S."/>
            <person name="Albert R."/>
            <person name="Binder M."/>
            <person name="Bloem J."/>
            <person name="Labutti K."/>
            <person name="Salamov A."/>
            <person name="Andreopoulos B."/>
            <person name="Baker S."/>
            <person name="Barry K."/>
            <person name="Bills G."/>
            <person name="Bluhm B."/>
            <person name="Cannon C."/>
            <person name="Castanera R."/>
            <person name="Culley D."/>
            <person name="Daum C."/>
            <person name="Ezra D."/>
            <person name="Gonzalez J."/>
            <person name="Henrissat B."/>
            <person name="Kuo A."/>
            <person name="Liang C."/>
            <person name="Lipzen A."/>
            <person name="Lutzoni F."/>
            <person name="Magnuson J."/>
            <person name="Mondo S."/>
            <person name="Nolan M."/>
            <person name="Ohm R."/>
            <person name="Pangilinan J."/>
            <person name="Park H.-J."/>
            <person name="Ramirez L."/>
            <person name="Alfaro M."/>
            <person name="Sun H."/>
            <person name="Tritt A."/>
            <person name="Yoshinaga Y."/>
            <person name="Zwiers L.-H."/>
            <person name="Turgeon B."/>
            <person name="Goodwin S."/>
            <person name="Spatafora J."/>
            <person name="Crous P."/>
            <person name="Grigoriev I."/>
        </authorList>
    </citation>
    <scope>NUCLEOTIDE SEQUENCE</scope>
    <source>
        <strain evidence="10">SCOH1-5</strain>
    </source>
</reference>
<dbReference type="Pfam" id="PF00364">
    <property type="entry name" value="Biotin_lipoyl"/>
    <property type="match status" value="1"/>
</dbReference>
<sequence>MKHLSSEPSVLESDAIFIAPRPCDDNGEPRIRRVLITNRGEIACRIVDTCKKLGVTAIAVYVDEDTTSRHILESHESVSLGPVDQKDGNPYLNIQLLVNVALQVRADAIHPGYGYLSENAAFADAVRDAGIVFIGPSAHAMSTLGDKRSAKAYLREHDPRVPLIPGASGLSQQAEELQRSAAEIGYPVMLKASAGGGGKGMRIVRSAAAFPEELRTAQSEAARFFGSSDCILEKYIEAGKHIEIQIIGDQHGNVYSLGERECSVQRRHQKVIEETPSPWLGAAKRKEMSAAAVRVGKLLQYENAGTVEFVFDVATGNFYFLEVNTRLQVEHPITEEVTRLDIVSLQLFVAGGGDLSTLSRLQSVPLVGHAIECRLCAEDPGRDFFPENGTIRLWRPAILSEAVSKHIRFETGVQSGSKISIHFDSMIAKIVVWAPNRTLARRRMAEVLAGTACIGVKTNQQFLQSCLLHSGFSDPAYTTSFIPQNLSALLAPPYPQTGTQVLASLPLLVVYALEALSQKLPASYTRRAFPKTRPEFRNQRSDVINRAQRRIIVIPDEHGKTRPYICSWEGHQSTDMTTRIDGWVAPLPSLQGFDDAPASATARYNILSNALRKGELPGQKRHHIAILSCQVSTVQSGVASWLHATLELSVDGVNSLMFLATERPDVSSSAVTDAKMGIRAMCHSPQIGTWVDTSCYTVLSYFEHEREVGGGGAGEKLRNVVAPMPCKVLSILKKDGDGVKAGDKLIVVESMKMEINILAAVDGTFRSNVRVLDAVDEGAPLCAVE</sequence>
<dbReference type="GO" id="GO:0046872">
    <property type="term" value="F:metal ion binding"/>
    <property type="evidence" value="ECO:0007669"/>
    <property type="project" value="InterPro"/>
</dbReference>
<evidence type="ECO:0008006" key="12">
    <source>
        <dbReference type="Google" id="ProtNLM"/>
    </source>
</evidence>
<feature type="domain" description="ATP-grasp" evidence="8">
    <location>
        <begin position="151"/>
        <end position="351"/>
    </location>
</feature>
<dbReference type="SUPFAM" id="SSF51246">
    <property type="entry name" value="Rudiment single hybrid motif"/>
    <property type="match status" value="1"/>
</dbReference>
<protein>
    <recommendedName>
        <fullName evidence="12">Biotin carboxylase</fullName>
    </recommendedName>
</protein>
<dbReference type="PROSITE" id="PS50975">
    <property type="entry name" value="ATP_GRASP"/>
    <property type="match status" value="1"/>
</dbReference>
<dbReference type="PANTHER" id="PTHR18866:SF127">
    <property type="match status" value="1"/>
</dbReference>
<dbReference type="Gene3D" id="2.40.50.100">
    <property type="match status" value="1"/>
</dbReference>
<dbReference type="GO" id="GO:0005524">
    <property type="term" value="F:ATP binding"/>
    <property type="evidence" value="ECO:0007669"/>
    <property type="project" value="UniProtKB-UniRule"/>
</dbReference>
<name>A0A6A6F397_9PEZI</name>
<feature type="domain" description="Biotin carboxylation" evidence="9">
    <location>
        <begin position="30"/>
        <end position="487"/>
    </location>
</feature>
<dbReference type="InterPro" id="IPR005482">
    <property type="entry name" value="Biotin_COase_C"/>
</dbReference>
<proteinExistence type="predicted"/>
<dbReference type="InterPro" id="IPR050856">
    <property type="entry name" value="Biotin_carboxylase_complex"/>
</dbReference>
<dbReference type="Pfam" id="PF02786">
    <property type="entry name" value="CPSase_L_D2"/>
    <property type="match status" value="1"/>
</dbReference>
<keyword evidence="11" id="KW-1185">Reference proteome</keyword>
<evidence type="ECO:0000256" key="1">
    <source>
        <dbReference type="ARBA" id="ARBA00001953"/>
    </source>
</evidence>
<dbReference type="InterPro" id="IPR011054">
    <property type="entry name" value="Rudment_hybrid_motif"/>
</dbReference>
<evidence type="ECO:0000256" key="5">
    <source>
        <dbReference type="ARBA" id="ARBA00023267"/>
    </source>
</evidence>